<accession>A0A6N6NU55</accession>
<reference evidence="2 3" key="1">
    <citation type="submission" date="2019-09" db="EMBL/GenBank/DDBJ databases">
        <title>Whole genome shotgun sequencing (WGS) of Ellagibacter isourolithinifaciens DSM 104140(T) and Adlercreutzia muris DSM 29508(T).</title>
        <authorList>
            <person name="Stoll D.A."/>
            <person name="Danylec N."/>
            <person name="Huch M."/>
        </authorList>
    </citation>
    <scope>NUCLEOTIDE SEQUENCE [LARGE SCALE GENOMIC DNA]</scope>
    <source>
        <strain evidence="2 3">DSM 104140</strain>
    </source>
</reference>
<proteinExistence type="predicted"/>
<evidence type="ECO:0000259" key="1">
    <source>
        <dbReference type="Pfam" id="PF03235"/>
    </source>
</evidence>
<evidence type="ECO:0000313" key="2">
    <source>
        <dbReference type="EMBL" id="KAB1642033.1"/>
    </source>
</evidence>
<sequence length="359" mass="40862">MQTSNALLLDIVGASRTRFVIPPYQRAYSWKHRQCEELWLDIFRAARSASQHFVGTLLYAPERNDENGNARFSIVDGQQRTTTVSLILVALVRHLKNTGITLTHTTADEIEARYLLLDGNSSLPGKLVLSRGDRASYFDALLGAKPDDIASENIAHNLAFFTEKMAEPDFDAETLWQGLNLLSVIFAEVEKTESAQPIFESLNSKGAPLTTADLVRNYLLLAETHTQQTYLYDTYWSIIESLFVPDPGSLRLDNAIQGWLSVRFRKVRAHGPSEVYSIFKRYVEDDYTGTTEDLLRELRNFCFVWAENYRYHAVKKFRTMDWAVNGAPTLTSGFTRQKAHDEAYAQRVRAEMRNTDATL</sequence>
<dbReference type="PANTHER" id="PTHR35149">
    <property type="entry name" value="SLL5132 PROTEIN"/>
    <property type="match status" value="1"/>
</dbReference>
<organism evidence="2 3">
    <name type="scientific">Ellagibacter isourolithinifaciens</name>
    <dbReference type="NCBI Taxonomy" id="2137581"/>
    <lineage>
        <taxon>Bacteria</taxon>
        <taxon>Bacillati</taxon>
        <taxon>Actinomycetota</taxon>
        <taxon>Coriobacteriia</taxon>
        <taxon>Eggerthellales</taxon>
        <taxon>Eggerthellaceae</taxon>
        <taxon>Ellagibacter</taxon>
    </lineage>
</organism>
<dbReference type="Proteomes" id="UP000468668">
    <property type="component" value="Unassembled WGS sequence"/>
</dbReference>
<gene>
    <name evidence="2" type="ORF">F8C90_02335</name>
</gene>
<dbReference type="GeneID" id="98657238"/>
<feature type="domain" description="GmrSD restriction endonucleases N-terminal" evidence="1">
    <location>
        <begin position="10"/>
        <end position="220"/>
    </location>
</feature>
<dbReference type="Pfam" id="PF03235">
    <property type="entry name" value="GmrSD_N"/>
    <property type="match status" value="1"/>
</dbReference>
<dbReference type="OrthoDB" id="9798761at2"/>
<evidence type="ECO:0000313" key="3">
    <source>
        <dbReference type="Proteomes" id="UP000468668"/>
    </source>
</evidence>
<comment type="caution">
    <text evidence="2">The sequence shown here is derived from an EMBL/GenBank/DDBJ whole genome shotgun (WGS) entry which is preliminary data.</text>
</comment>
<keyword evidence="3" id="KW-1185">Reference proteome</keyword>
<dbReference type="EMBL" id="WAJR01000003">
    <property type="protein sequence ID" value="KAB1642033.1"/>
    <property type="molecule type" value="Genomic_DNA"/>
</dbReference>
<dbReference type="RefSeq" id="WP_158048843.1">
    <property type="nucleotide sequence ID" value="NZ_WAJR01000003.1"/>
</dbReference>
<dbReference type="InterPro" id="IPR004919">
    <property type="entry name" value="GmrSD_N"/>
</dbReference>
<dbReference type="AlphaFoldDB" id="A0A6N6NU55"/>
<dbReference type="PANTHER" id="PTHR35149:SF2">
    <property type="entry name" value="DUF262 DOMAIN-CONTAINING PROTEIN"/>
    <property type="match status" value="1"/>
</dbReference>
<name>A0A6N6NU55_9ACTN</name>
<protein>
    <submittedName>
        <fullName evidence="2">DUF262 domain-containing protein</fullName>
    </submittedName>
</protein>